<evidence type="ECO:0000313" key="2">
    <source>
        <dbReference type="EMBL" id="OGG60052.1"/>
    </source>
</evidence>
<feature type="transmembrane region" description="Helical" evidence="1">
    <location>
        <begin position="34"/>
        <end position="59"/>
    </location>
</feature>
<feature type="transmembrane region" description="Helical" evidence="1">
    <location>
        <begin position="99"/>
        <end position="119"/>
    </location>
</feature>
<accession>A0A1F6DG89</accession>
<keyword evidence="1" id="KW-0472">Membrane</keyword>
<gene>
    <name evidence="2" type="ORF">A3C86_03170</name>
</gene>
<organism evidence="2 3">
    <name type="scientific">Candidatus Kaiserbacteria bacterium RIFCSPHIGHO2_02_FULL_49_16</name>
    <dbReference type="NCBI Taxonomy" id="1798490"/>
    <lineage>
        <taxon>Bacteria</taxon>
        <taxon>Candidatus Kaiseribacteriota</taxon>
    </lineage>
</organism>
<comment type="caution">
    <text evidence="2">The sequence shown here is derived from an EMBL/GenBank/DDBJ whole genome shotgun (WGS) entry which is preliminary data.</text>
</comment>
<evidence type="ECO:0000313" key="3">
    <source>
        <dbReference type="Proteomes" id="UP000178042"/>
    </source>
</evidence>
<evidence type="ECO:0000256" key="1">
    <source>
        <dbReference type="SAM" id="Phobius"/>
    </source>
</evidence>
<protein>
    <submittedName>
        <fullName evidence="2">Uncharacterized protein</fullName>
    </submittedName>
</protein>
<dbReference type="AlphaFoldDB" id="A0A1F6DG89"/>
<keyword evidence="1" id="KW-1133">Transmembrane helix</keyword>
<dbReference type="EMBL" id="MFLD01000021">
    <property type="protein sequence ID" value="OGG60052.1"/>
    <property type="molecule type" value="Genomic_DNA"/>
</dbReference>
<proteinExistence type="predicted"/>
<reference evidence="2 3" key="1">
    <citation type="journal article" date="2016" name="Nat. Commun.">
        <title>Thousands of microbial genomes shed light on interconnected biogeochemical processes in an aquifer system.</title>
        <authorList>
            <person name="Anantharaman K."/>
            <person name="Brown C.T."/>
            <person name="Hug L.A."/>
            <person name="Sharon I."/>
            <person name="Castelle C.J."/>
            <person name="Probst A.J."/>
            <person name="Thomas B.C."/>
            <person name="Singh A."/>
            <person name="Wilkins M.J."/>
            <person name="Karaoz U."/>
            <person name="Brodie E.L."/>
            <person name="Williams K.H."/>
            <person name="Hubbard S.S."/>
            <person name="Banfield J.F."/>
        </authorList>
    </citation>
    <scope>NUCLEOTIDE SEQUENCE [LARGE SCALE GENOMIC DNA]</scope>
</reference>
<dbReference type="Proteomes" id="UP000178042">
    <property type="component" value="Unassembled WGS sequence"/>
</dbReference>
<feature type="transmembrane region" description="Helical" evidence="1">
    <location>
        <begin position="71"/>
        <end position="93"/>
    </location>
</feature>
<sequence>MTRNILSLQVIAVSAAFLPTAASAMSLVQFFGFLNIFVGIFLTLALILYGAAFIVYTTRFGCPNRMESLDLIEWALSILFVLIVVLGVVQYFQRHPANMAYIIGTIVFVIVLWLIIYAYSGGKKKEAPPGPMGPPPPMR</sequence>
<name>A0A1F6DG89_9BACT</name>
<keyword evidence="1" id="KW-0812">Transmembrane</keyword>